<name>A0A077FGF8_9PSED</name>
<protein>
    <submittedName>
        <fullName evidence="1">Uncharacterized protein</fullName>
    </submittedName>
</protein>
<dbReference type="OrthoDB" id="1432332at2"/>
<dbReference type="SUPFAM" id="SSF53474">
    <property type="entry name" value="alpha/beta-Hydrolases"/>
    <property type="match status" value="1"/>
</dbReference>
<accession>A0A077FGF8</accession>
<dbReference type="KEGG" id="palk:PSAKL28_44110"/>
<dbReference type="InterPro" id="IPR029058">
    <property type="entry name" value="AB_hydrolase_fold"/>
</dbReference>
<dbReference type="eggNOG" id="ENOG502ZAWA">
    <property type="taxonomic scope" value="Bacteria"/>
</dbReference>
<evidence type="ECO:0000313" key="1">
    <source>
        <dbReference type="EMBL" id="AIL63555.1"/>
    </source>
</evidence>
<dbReference type="EMBL" id="CP009048">
    <property type="protein sequence ID" value="AIL63555.1"/>
    <property type="molecule type" value="Genomic_DNA"/>
</dbReference>
<reference evidence="1 2" key="1">
    <citation type="submission" date="2014-07" db="EMBL/GenBank/DDBJ databases">
        <authorList>
            <person name="Lee K."/>
            <person name="Lim J.Y."/>
            <person name="Hwang I."/>
        </authorList>
    </citation>
    <scope>NUCLEOTIDE SEQUENCE [LARGE SCALE GENOMIC DNA]</scope>
    <source>
        <strain evidence="1 2">KL28</strain>
    </source>
</reference>
<organism evidence="1 2">
    <name type="scientific">Pseudomonas alkylphenolica</name>
    <dbReference type="NCBI Taxonomy" id="237609"/>
    <lineage>
        <taxon>Bacteria</taxon>
        <taxon>Pseudomonadati</taxon>
        <taxon>Pseudomonadota</taxon>
        <taxon>Gammaproteobacteria</taxon>
        <taxon>Pseudomonadales</taxon>
        <taxon>Pseudomonadaceae</taxon>
        <taxon>Pseudomonas</taxon>
    </lineage>
</organism>
<dbReference type="Proteomes" id="UP000028931">
    <property type="component" value="Chromosome"/>
</dbReference>
<dbReference type="AlphaFoldDB" id="A0A077FGF8"/>
<sequence>MSVLTVYFCGTGSHRFDDRNPNFWNGELVATLAANDQGREFAHWIAIDGPGSGNMQSDDLFIENKAYGLSGTLFGAGWEQNVAHALQVIKGRCNWQREKLTEEQYNRLKSAGAPIEDVKKEGSWFWRHYDYGDRGVTQQELQEGIIKLHRKGGPIPTQVNIVGWSRGGISCHMLANAMADDPELSQVPVNIFAIDPVPGINNLQAHRLHLRANVREYVGFYSRDERSKGFACVIPATHPDTRTHIYPLPGRHATLVGNASRDGASDGKHLPEPGLLVRHFAETCLTRWQVTLQKRLALSDKQVADYLDTLDRDDARYKAMREHSYTLISESEGDDRRVHQGEFTKPFSYVRGSDLLPSTGLDIATWRALEFEPIR</sequence>
<evidence type="ECO:0000313" key="2">
    <source>
        <dbReference type="Proteomes" id="UP000028931"/>
    </source>
</evidence>
<gene>
    <name evidence="1" type="ORF">PSAKL28_44110</name>
</gene>
<proteinExistence type="predicted"/>
<dbReference type="RefSeq" id="WP_038614558.1">
    <property type="nucleotide sequence ID" value="NZ_CP009048.1"/>
</dbReference>
<dbReference type="HOGENOM" id="CLU_737449_0_0_6"/>